<comment type="caution">
    <text evidence="12">The sequence shown here is derived from an EMBL/GenBank/DDBJ whole genome shotgun (WGS) entry which is preliminary data.</text>
</comment>
<keyword evidence="5 10" id="KW-1133">Transmembrane helix</keyword>
<accession>A0ABU7E582</accession>
<evidence type="ECO:0000256" key="3">
    <source>
        <dbReference type="ARBA" id="ARBA00022448"/>
    </source>
</evidence>
<dbReference type="Proteomes" id="UP001352852">
    <property type="component" value="Unassembled WGS sequence"/>
</dbReference>
<keyword evidence="6" id="KW-0406">Ion transport</keyword>
<evidence type="ECO:0000256" key="7">
    <source>
        <dbReference type="ARBA" id="ARBA00023136"/>
    </source>
</evidence>
<evidence type="ECO:0000256" key="2">
    <source>
        <dbReference type="ARBA" id="ARBA00009848"/>
    </source>
</evidence>
<dbReference type="Gene3D" id="1.10.287.940">
    <property type="entry name" value="atp-gated p2x4 ion channel"/>
    <property type="match status" value="1"/>
</dbReference>
<feature type="transmembrane region" description="Helical" evidence="10">
    <location>
        <begin position="6"/>
        <end position="31"/>
    </location>
</feature>
<feature type="domain" description="P2X purinoreceptor 7 intracellular" evidence="11">
    <location>
        <begin position="61"/>
        <end position="101"/>
    </location>
</feature>
<comment type="similarity">
    <text evidence="2">Belongs to the P2X receptor family.</text>
</comment>
<organism evidence="12 13">
    <name type="scientific">Characodon lateralis</name>
    <dbReference type="NCBI Taxonomy" id="208331"/>
    <lineage>
        <taxon>Eukaryota</taxon>
        <taxon>Metazoa</taxon>
        <taxon>Chordata</taxon>
        <taxon>Craniata</taxon>
        <taxon>Vertebrata</taxon>
        <taxon>Euteleostomi</taxon>
        <taxon>Actinopterygii</taxon>
        <taxon>Neopterygii</taxon>
        <taxon>Teleostei</taxon>
        <taxon>Neoteleostei</taxon>
        <taxon>Acanthomorphata</taxon>
        <taxon>Ovalentaria</taxon>
        <taxon>Atherinomorphae</taxon>
        <taxon>Cyprinodontiformes</taxon>
        <taxon>Goodeidae</taxon>
        <taxon>Characodon</taxon>
    </lineage>
</organism>
<dbReference type="EMBL" id="JAHUTJ010046493">
    <property type="protein sequence ID" value="MED6282426.1"/>
    <property type="molecule type" value="Genomic_DNA"/>
</dbReference>
<dbReference type="InterPro" id="IPR059116">
    <property type="entry name" value="P2X_receptor"/>
</dbReference>
<dbReference type="InterPro" id="IPR046815">
    <property type="entry name" value="P2RX7_C"/>
</dbReference>
<sequence length="112" mass="13155">AGKFSFIQLIIYIGSTLSYYALTTVFIDWLLETSCYSAEVGQNYSERKVESVQDTQQCILCVSYVDEKKLRLVKRSHKKRLQNLKPMCVQPRKVNQLQKFSKKQRQNRFKPA</sequence>
<feature type="non-terminal residue" evidence="12">
    <location>
        <position position="1"/>
    </location>
</feature>
<evidence type="ECO:0000313" key="13">
    <source>
        <dbReference type="Proteomes" id="UP001352852"/>
    </source>
</evidence>
<proteinExistence type="inferred from homology"/>
<evidence type="ECO:0000256" key="8">
    <source>
        <dbReference type="ARBA" id="ARBA00023286"/>
    </source>
</evidence>
<keyword evidence="13" id="KW-1185">Reference proteome</keyword>
<keyword evidence="7 10" id="KW-0472">Membrane</keyword>
<evidence type="ECO:0000313" key="12">
    <source>
        <dbReference type="EMBL" id="MED6282426.1"/>
    </source>
</evidence>
<evidence type="ECO:0000256" key="4">
    <source>
        <dbReference type="ARBA" id="ARBA00022692"/>
    </source>
</evidence>
<evidence type="ECO:0000256" key="5">
    <source>
        <dbReference type="ARBA" id="ARBA00022989"/>
    </source>
</evidence>
<keyword evidence="4 10" id="KW-0812">Transmembrane</keyword>
<gene>
    <name evidence="12" type="ORF">CHARACLAT_032067</name>
</gene>
<dbReference type="Pfam" id="PF20478">
    <property type="entry name" value="P2RX7_C"/>
    <property type="match status" value="1"/>
</dbReference>
<evidence type="ECO:0000256" key="1">
    <source>
        <dbReference type="ARBA" id="ARBA00004308"/>
    </source>
</evidence>
<keyword evidence="3" id="KW-0813">Transport</keyword>
<evidence type="ECO:0000256" key="10">
    <source>
        <dbReference type="SAM" id="Phobius"/>
    </source>
</evidence>
<protein>
    <recommendedName>
        <fullName evidence="11">P2X purinoreceptor 7 intracellular domain-containing protein</fullName>
    </recommendedName>
</protein>
<keyword evidence="8" id="KW-1071">Ligand-gated ion channel</keyword>
<reference evidence="12 13" key="1">
    <citation type="submission" date="2021-06" db="EMBL/GenBank/DDBJ databases">
        <authorList>
            <person name="Palmer J.M."/>
        </authorList>
    </citation>
    <scope>NUCLEOTIDE SEQUENCE [LARGE SCALE GENOMIC DNA]</scope>
    <source>
        <strain evidence="12 13">CL_MEX2019</strain>
        <tissue evidence="12">Muscle</tissue>
    </source>
</reference>
<comment type="subcellular location">
    <subcellularLocation>
        <location evidence="1">Endomembrane system</location>
    </subcellularLocation>
</comment>
<dbReference type="Pfam" id="PF00864">
    <property type="entry name" value="P2X_receptor"/>
    <property type="match status" value="1"/>
</dbReference>
<evidence type="ECO:0000256" key="9">
    <source>
        <dbReference type="ARBA" id="ARBA00023303"/>
    </source>
</evidence>
<keyword evidence="9" id="KW-0407">Ion channel</keyword>
<evidence type="ECO:0000256" key="6">
    <source>
        <dbReference type="ARBA" id="ARBA00023065"/>
    </source>
</evidence>
<evidence type="ECO:0000259" key="11">
    <source>
        <dbReference type="Pfam" id="PF20478"/>
    </source>
</evidence>
<name>A0ABU7E582_9TELE</name>